<keyword evidence="6" id="KW-1133">Transmembrane helix</keyword>
<evidence type="ECO:0000256" key="4">
    <source>
        <dbReference type="ARBA" id="ARBA00029447"/>
    </source>
</evidence>
<comment type="similarity">
    <text evidence="4">Belongs to the methyl-accepting chemotaxis (MCP) protein family.</text>
</comment>
<dbReference type="InterPro" id="IPR004089">
    <property type="entry name" value="MCPsignal_dom"/>
</dbReference>
<evidence type="ECO:0000259" key="8">
    <source>
        <dbReference type="PROSITE" id="PS50192"/>
    </source>
</evidence>
<dbReference type="SUPFAM" id="SSF58104">
    <property type="entry name" value="Methyl-accepting chemotaxis protein (MCP) signaling domain"/>
    <property type="match status" value="1"/>
</dbReference>
<dbReference type="PANTHER" id="PTHR32089:SF112">
    <property type="entry name" value="LYSOZYME-LIKE PROTEIN-RELATED"/>
    <property type="match status" value="1"/>
</dbReference>
<dbReference type="CDD" id="cd06225">
    <property type="entry name" value="HAMP"/>
    <property type="match status" value="1"/>
</dbReference>
<evidence type="ECO:0000313" key="10">
    <source>
        <dbReference type="EMBL" id="SDN95541.1"/>
    </source>
</evidence>
<keyword evidence="2" id="KW-0997">Cell inner membrane</keyword>
<keyword evidence="6" id="KW-0472">Membrane</keyword>
<dbReference type="Pfam" id="PF00672">
    <property type="entry name" value="HAMP"/>
    <property type="match status" value="1"/>
</dbReference>
<evidence type="ECO:0000256" key="1">
    <source>
        <dbReference type="ARBA" id="ARBA00004429"/>
    </source>
</evidence>
<gene>
    <name evidence="10" type="ORF">SAMN04488516_11312</name>
</gene>
<evidence type="ECO:0000259" key="9">
    <source>
        <dbReference type="PROSITE" id="PS50885"/>
    </source>
</evidence>
<dbReference type="AlphaFoldDB" id="A0A1H0FM13"/>
<dbReference type="PANTHER" id="PTHR32089">
    <property type="entry name" value="METHYL-ACCEPTING CHEMOTAXIS PROTEIN MCPB"/>
    <property type="match status" value="1"/>
</dbReference>
<keyword evidence="3 5" id="KW-0807">Transducer</keyword>
<dbReference type="Proteomes" id="UP000199602">
    <property type="component" value="Unassembled WGS sequence"/>
</dbReference>
<protein>
    <submittedName>
        <fullName evidence="10">Methyl-accepting chemotaxis protein</fullName>
    </submittedName>
</protein>
<keyword evidence="11" id="KW-1185">Reference proteome</keyword>
<dbReference type="InterPro" id="IPR003660">
    <property type="entry name" value="HAMP_dom"/>
</dbReference>
<dbReference type="STRING" id="206665.SAMN04488516_11312"/>
<dbReference type="PROSITE" id="PS50111">
    <property type="entry name" value="CHEMOTAXIS_TRANSDUC_2"/>
    <property type="match status" value="1"/>
</dbReference>
<evidence type="ECO:0000256" key="3">
    <source>
        <dbReference type="ARBA" id="ARBA00023224"/>
    </source>
</evidence>
<dbReference type="Gene3D" id="1.10.287.950">
    <property type="entry name" value="Methyl-accepting chemotaxis protein"/>
    <property type="match status" value="1"/>
</dbReference>
<organism evidence="10 11">
    <name type="scientific">Desulfonauticus submarinus</name>
    <dbReference type="NCBI Taxonomy" id="206665"/>
    <lineage>
        <taxon>Bacteria</taxon>
        <taxon>Pseudomonadati</taxon>
        <taxon>Thermodesulfobacteriota</taxon>
        <taxon>Desulfovibrionia</taxon>
        <taxon>Desulfovibrionales</taxon>
        <taxon>Desulfonauticaceae</taxon>
        <taxon>Desulfonauticus</taxon>
    </lineage>
</organism>
<feature type="domain" description="HAMP" evidence="9">
    <location>
        <begin position="210"/>
        <end position="262"/>
    </location>
</feature>
<reference evidence="10 11" key="1">
    <citation type="submission" date="2016-10" db="EMBL/GenBank/DDBJ databases">
        <authorList>
            <person name="de Groot N.N."/>
        </authorList>
    </citation>
    <scope>NUCLEOTIDE SEQUENCE [LARGE SCALE GENOMIC DNA]</scope>
    <source>
        <strain evidence="10 11">DSM 15269</strain>
    </source>
</reference>
<evidence type="ECO:0000313" key="11">
    <source>
        <dbReference type="Proteomes" id="UP000199602"/>
    </source>
</evidence>
<comment type="subcellular location">
    <subcellularLocation>
        <location evidence="1">Cell inner membrane</location>
        <topology evidence="1">Multi-pass membrane protein</topology>
    </subcellularLocation>
</comment>
<evidence type="ECO:0000256" key="2">
    <source>
        <dbReference type="ARBA" id="ARBA00022519"/>
    </source>
</evidence>
<feature type="domain" description="Methyl-accepting transducer" evidence="7">
    <location>
        <begin position="295"/>
        <end position="517"/>
    </location>
</feature>
<proteinExistence type="inferred from homology"/>
<dbReference type="PROSITE" id="PS50885">
    <property type="entry name" value="HAMP"/>
    <property type="match status" value="1"/>
</dbReference>
<evidence type="ECO:0000256" key="6">
    <source>
        <dbReference type="SAM" id="Phobius"/>
    </source>
</evidence>
<sequence>MTPICKSLGTKISLIVGSILIIVFAVLFITNNIRQKDAFFKVFKVSGARTSELLLSSIEEPMVTGDDEGTANQFKKLAKKHKDINVYLTDFKGIISYSTQKQHLNKDFFSLTEDKKLTKIVKKSLKEGGTYDLIINTDSNPYFTSITAIPNAPDCHHCHGASKPILGTLIVEQSIAKEMATLRNNQLISGLIMLGGFILLVIFINFFICKVIVSKIIESSEVAKKVSDGDLTATITTHHEDELGLLSKSINTMTQNMRNLIGEVVKGINILANSSINLNKVSDKLVEIAEENSQKSNLVATAAEEMSVNMNNIADASKNTTENVNTVATAAEEMSATIGEIATNTSKAKEISNYAVEIAQETSNEVNELGIVTQEITTVLETIKAISSQTNLLALNATIEAARAGEAGKGFAVVANEIKELAGQTSQATEEIKNKIDGIKGATDKTVKQIGKILEVIQEIDEIVTTIAAAIEEQSVTTRDIAENIGTASNALEEINNNVTEASTVAKQTAQDIITINESVSQMKDNSTTVAESTRQLQELATKLKEIVSKFKV</sequence>
<dbReference type="SMART" id="SM00304">
    <property type="entry name" value="HAMP"/>
    <property type="match status" value="1"/>
</dbReference>
<name>A0A1H0FM13_9BACT</name>
<accession>A0A1H0FM13</accession>
<keyword evidence="2" id="KW-1003">Cell membrane</keyword>
<feature type="transmembrane region" description="Helical" evidence="6">
    <location>
        <begin position="187"/>
        <end position="208"/>
    </location>
</feature>
<feature type="transmembrane region" description="Helical" evidence="6">
    <location>
        <begin position="12"/>
        <end position="31"/>
    </location>
</feature>
<dbReference type="InterPro" id="IPR000727">
    <property type="entry name" value="T_SNARE_dom"/>
</dbReference>
<dbReference type="OrthoDB" id="9816383at2"/>
<dbReference type="RefSeq" id="WP_092066166.1">
    <property type="nucleotide sequence ID" value="NZ_FNIN01000013.1"/>
</dbReference>
<dbReference type="Pfam" id="PF00015">
    <property type="entry name" value="MCPsignal"/>
    <property type="match status" value="1"/>
</dbReference>
<dbReference type="Gene3D" id="3.30.450.290">
    <property type="match status" value="1"/>
</dbReference>
<evidence type="ECO:0000259" key="7">
    <source>
        <dbReference type="PROSITE" id="PS50111"/>
    </source>
</evidence>
<keyword evidence="6" id="KW-0812">Transmembrane</keyword>
<evidence type="ECO:0000256" key="5">
    <source>
        <dbReference type="PROSITE-ProRule" id="PRU00284"/>
    </source>
</evidence>
<dbReference type="GO" id="GO:0005886">
    <property type="term" value="C:plasma membrane"/>
    <property type="evidence" value="ECO:0007669"/>
    <property type="project" value="UniProtKB-SubCell"/>
</dbReference>
<dbReference type="SMART" id="SM00283">
    <property type="entry name" value="MA"/>
    <property type="match status" value="1"/>
</dbReference>
<feature type="domain" description="T-SNARE coiled-coil homology" evidence="8">
    <location>
        <begin position="440"/>
        <end position="502"/>
    </location>
</feature>
<dbReference type="EMBL" id="FNIN01000013">
    <property type="protein sequence ID" value="SDN95541.1"/>
    <property type="molecule type" value="Genomic_DNA"/>
</dbReference>
<dbReference type="GO" id="GO:0007165">
    <property type="term" value="P:signal transduction"/>
    <property type="evidence" value="ECO:0007669"/>
    <property type="project" value="UniProtKB-KW"/>
</dbReference>
<dbReference type="PROSITE" id="PS50192">
    <property type="entry name" value="T_SNARE"/>
    <property type="match status" value="1"/>
</dbReference>